<dbReference type="AlphaFoldDB" id="A0A2M9G5H1"/>
<dbReference type="NCBIfam" id="NF003322">
    <property type="entry name" value="PRK04334.1-2"/>
    <property type="match status" value="1"/>
</dbReference>
<gene>
    <name evidence="2" type="ORF">CVT23_03615</name>
</gene>
<dbReference type="EMBL" id="PHIG01000011">
    <property type="protein sequence ID" value="PJK30963.1"/>
    <property type="molecule type" value="Genomic_DNA"/>
</dbReference>
<proteinExistence type="predicted"/>
<comment type="caution">
    <text evidence="2">The sequence shown here is derived from an EMBL/GenBank/DDBJ whole genome shotgun (WGS) entry which is preliminary data.</text>
</comment>
<reference evidence="2 3" key="1">
    <citation type="submission" date="2017-11" db="EMBL/GenBank/DDBJ databases">
        <title>Draft genome sequence of Rhizobiales bacterium SY3-13.</title>
        <authorList>
            <person name="Sun C."/>
        </authorList>
    </citation>
    <scope>NUCLEOTIDE SEQUENCE [LARGE SCALE GENOMIC DNA]</scope>
    <source>
        <strain evidence="2 3">SY3-13</strain>
    </source>
</reference>
<organism evidence="2 3">
    <name type="scientific">Minwuia thermotolerans</name>
    <dbReference type="NCBI Taxonomy" id="2056226"/>
    <lineage>
        <taxon>Bacteria</taxon>
        <taxon>Pseudomonadati</taxon>
        <taxon>Pseudomonadota</taxon>
        <taxon>Alphaproteobacteria</taxon>
        <taxon>Minwuiales</taxon>
        <taxon>Minwuiaceae</taxon>
        <taxon>Minwuia</taxon>
    </lineage>
</organism>
<sequence length="328" mass="34337">MNGPQAAMLPDGRRLHLQHGPIDLVIGADGQTADIRNAYRAARGRFETILPGLVEELNVLRRPLEDHAWPAGPVARRMADAVAPHGSVFVTPMAAVAGSVADEVLAVMRDAAPALRRIHVNNGGDIALWLAAGERYDVGLVADPRDGRQVGTARLTAADGVGGIATSGRHGRSLSLGIADSVTVLAPSAAAADAAATLIANAVDLPGHPAVERAPAREIDPDSDLGERPVVIGVGRLPGDDIDAALAAGRRAADDMVRRGLIHSAALWLRGRSVHTEAVTSALRGWPAKRLTTARHFRDRPGSRFRTPAQGGHDAKWAGAGANERKAR</sequence>
<dbReference type="InterPro" id="IPR003374">
    <property type="entry name" value="ApbE-like_sf"/>
</dbReference>
<name>A0A2M9G5H1_9PROT</name>
<dbReference type="OrthoDB" id="9814719at2"/>
<dbReference type="PIRSF" id="PIRSF006421">
    <property type="entry name" value="UCP006421"/>
    <property type="match status" value="1"/>
</dbReference>
<dbReference type="Gene3D" id="3.10.520.10">
    <property type="entry name" value="ApbE-like domains"/>
    <property type="match status" value="1"/>
</dbReference>
<accession>A0A2M9G5H1</accession>
<protein>
    <submittedName>
        <fullName evidence="2">Uncharacterized protein</fullName>
    </submittedName>
</protein>
<dbReference type="Proteomes" id="UP000229498">
    <property type="component" value="Unassembled WGS sequence"/>
</dbReference>
<evidence type="ECO:0000256" key="1">
    <source>
        <dbReference type="SAM" id="MobiDB-lite"/>
    </source>
</evidence>
<dbReference type="SUPFAM" id="SSF143631">
    <property type="entry name" value="ApbE-like"/>
    <property type="match status" value="1"/>
</dbReference>
<evidence type="ECO:0000313" key="3">
    <source>
        <dbReference type="Proteomes" id="UP000229498"/>
    </source>
</evidence>
<dbReference type="InterPro" id="IPR007183">
    <property type="entry name" value="UPF0280"/>
</dbReference>
<feature type="region of interest" description="Disordered" evidence="1">
    <location>
        <begin position="297"/>
        <end position="328"/>
    </location>
</feature>
<keyword evidence="3" id="KW-1185">Reference proteome</keyword>
<dbReference type="RefSeq" id="WP_109792568.1">
    <property type="nucleotide sequence ID" value="NZ_PHIG01000011.1"/>
</dbReference>
<evidence type="ECO:0000313" key="2">
    <source>
        <dbReference type="EMBL" id="PJK30963.1"/>
    </source>
</evidence>